<dbReference type="InterPro" id="IPR019775">
    <property type="entry name" value="WD40_repeat_CS"/>
</dbReference>
<dbReference type="InterPro" id="IPR036322">
    <property type="entry name" value="WD40_repeat_dom_sf"/>
</dbReference>
<keyword evidence="3" id="KW-0677">Repeat</keyword>
<organism evidence="8 9">
    <name type="scientific">Phlebiopsis gigantea (strain 11061_1 CR5-6)</name>
    <name type="common">White-rot fungus</name>
    <name type="synonym">Peniophora gigantea</name>
    <dbReference type="NCBI Taxonomy" id="745531"/>
    <lineage>
        <taxon>Eukaryota</taxon>
        <taxon>Fungi</taxon>
        <taxon>Dikarya</taxon>
        <taxon>Basidiomycota</taxon>
        <taxon>Agaricomycotina</taxon>
        <taxon>Agaricomycetes</taxon>
        <taxon>Polyporales</taxon>
        <taxon>Phanerochaetaceae</taxon>
        <taxon>Phlebiopsis</taxon>
    </lineage>
</organism>
<keyword evidence="5" id="KW-0539">Nucleus</keyword>
<dbReference type="EMBL" id="KN840459">
    <property type="protein sequence ID" value="KIP10015.1"/>
    <property type="molecule type" value="Genomic_DNA"/>
</dbReference>
<dbReference type="InterPro" id="IPR001680">
    <property type="entry name" value="WD40_rpt"/>
</dbReference>
<evidence type="ECO:0000256" key="7">
    <source>
        <dbReference type="SAM" id="MobiDB-lite"/>
    </source>
</evidence>
<dbReference type="GO" id="GO:0120330">
    <property type="term" value="C:rixosome complex"/>
    <property type="evidence" value="ECO:0007669"/>
    <property type="project" value="UniProtKB-UniRule"/>
</dbReference>
<dbReference type="Gene3D" id="2.130.10.10">
    <property type="entry name" value="YVTN repeat-like/Quinoprotein amine dehydrogenase"/>
    <property type="match status" value="2"/>
</dbReference>
<name>A0A0C3SDX1_PHLG1</name>
<feature type="repeat" description="WD" evidence="4">
    <location>
        <begin position="125"/>
        <end position="159"/>
    </location>
</feature>
<proteinExistence type="inferred from homology"/>
<feature type="region of interest" description="Disordered" evidence="7">
    <location>
        <begin position="485"/>
        <end position="509"/>
    </location>
</feature>
<comment type="similarity">
    <text evidence="1 5">Belongs to the WD repeat IPI3/WDR18 family.</text>
</comment>
<evidence type="ECO:0000313" key="9">
    <source>
        <dbReference type="Proteomes" id="UP000053257"/>
    </source>
</evidence>
<feature type="compositionally biased region" description="Polar residues" evidence="7">
    <location>
        <begin position="500"/>
        <end position="509"/>
    </location>
</feature>
<dbReference type="InterPro" id="IPR015943">
    <property type="entry name" value="WD40/YVTN_repeat-like_dom_sf"/>
</dbReference>
<dbReference type="AlphaFoldDB" id="A0A0C3SDX1"/>
<dbReference type="STRING" id="745531.A0A0C3SDX1"/>
<evidence type="ECO:0000256" key="5">
    <source>
        <dbReference type="RuleBase" id="RU369067"/>
    </source>
</evidence>
<comment type="subcellular location">
    <subcellularLocation>
        <location evidence="5">Nucleus</location>
    </subcellularLocation>
</comment>
<evidence type="ECO:0000256" key="1">
    <source>
        <dbReference type="ARBA" id="ARBA00010143"/>
    </source>
</evidence>
<accession>A0A0C3SDX1</accession>
<dbReference type="GO" id="GO:0006261">
    <property type="term" value="P:DNA-templated DNA replication"/>
    <property type="evidence" value="ECO:0007669"/>
    <property type="project" value="TreeGrafter"/>
</dbReference>
<sequence>MQLQEVVLCATSPTPSNAGPGSISLHDIQTGATLASFKQTSAGSRCTAVSQTRNGQGGFMLAAQPDKSIMNVYNFQRDQLSLKIVLPEKLSCIAVDPRGEICAGGTSQGRLYIWEIASGIMYNAWDAHYRQVSVLRFTQDSSTLLSGSEDSSVNVWSVSRLLDDSTQNELPVPYCTLSDHTLPVTDIVCGAGPFPKCRVLTASVDHSVKLWDLESKSLLTTFQFPRPIANLAWDFTERLFFAASPDGFIHQVNLFRQRDDKSSRVLEAIGGAGSTDIVRITDEDQQASRRRLITVGQAVSSMTISLTSSLLLVGTSTGLIHSYDIASHQLLRTISTHKGLSISHIATMLKPPDLVGHVNLSLNAHSSADSRDTIIAKTVAPFQRMRDPKFREAHEVSILLPPSRTVRTSPSCLYSNDELLRDYATFVQPSGTGVQPSGVSLQSRVLELESEVARLREQLAKAKGINDTIWETVVQRVAAESREKVRENAMDIDDAAPARTSRQATQKRG</sequence>
<dbReference type="SMART" id="SM00320">
    <property type="entry name" value="WD40"/>
    <property type="match status" value="5"/>
</dbReference>
<keyword evidence="5" id="KW-0698">rRNA processing</keyword>
<comment type="function">
    <text evidence="5">Component of the RIX1 complex required for processing of ITS2 sequences from 35S pre-rRNA.</text>
</comment>
<dbReference type="Proteomes" id="UP000053257">
    <property type="component" value="Unassembled WGS sequence"/>
</dbReference>
<keyword evidence="6" id="KW-0175">Coiled coil</keyword>
<feature type="repeat" description="WD" evidence="4">
    <location>
        <begin position="199"/>
        <end position="221"/>
    </location>
</feature>
<dbReference type="HOGENOM" id="CLU_029749_4_0_1"/>
<dbReference type="GO" id="GO:0005656">
    <property type="term" value="C:nuclear pre-replicative complex"/>
    <property type="evidence" value="ECO:0007669"/>
    <property type="project" value="TreeGrafter"/>
</dbReference>
<evidence type="ECO:0000256" key="6">
    <source>
        <dbReference type="SAM" id="Coils"/>
    </source>
</evidence>
<dbReference type="GO" id="GO:0006364">
    <property type="term" value="P:rRNA processing"/>
    <property type="evidence" value="ECO:0007669"/>
    <property type="project" value="UniProtKB-UniRule"/>
</dbReference>
<evidence type="ECO:0000313" key="8">
    <source>
        <dbReference type="EMBL" id="KIP10015.1"/>
    </source>
</evidence>
<dbReference type="PROSITE" id="PS00678">
    <property type="entry name" value="WD_REPEATS_1"/>
    <property type="match status" value="1"/>
</dbReference>
<dbReference type="PROSITE" id="PS50294">
    <property type="entry name" value="WD_REPEATS_REGION"/>
    <property type="match status" value="1"/>
</dbReference>
<dbReference type="OrthoDB" id="756370at2759"/>
<dbReference type="Pfam" id="PF00400">
    <property type="entry name" value="WD40"/>
    <property type="match status" value="2"/>
</dbReference>
<comment type="subunit">
    <text evidence="5">Component of the RIX1 complex, composed of IPI1, RIX1/IPI2 and IPI3 in a 1:2:2 stoichiometry. The complex interacts (via RIX1) with MDN1 (via its hexameric AAA ATPase ring) and the pre-60S ribosome particles.</text>
</comment>
<dbReference type="SUPFAM" id="SSF50978">
    <property type="entry name" value="WD40 repeat-like"/>
    <property type="match status" value="1"/>
</dbReference>
<dbReference type="PANTHER" id="PTHR18763:SF0">
    <property type="entry name" value="WD REPEAT-CONTAINING PROTEIN 18"/>
    <property type="match status" value="1"/>
</dbReference>
<gene>
    <name evidence="8" type="ORF">PHLGIDRAFT_101880</name>
</gene>
<evidence type="ECO:0000256" key="4">
    <source>
        <dbReference type="PROSITE-ProRule" id="PRU00221"/>
    </source>
</evidence>
<reference evidence="8 9" key="1">
    <citation type="journal article" date="2014" name="PLoS Genet.">
        <title>Analysis of the Phlebiopsis gigantea genome, transcriptome and secretome provides insight into its pioneer colonization strategies of wood.</title>
        <authorList>
            <person name="Hori C."/>
            <person name="Ishida T."/>
            <person name="Igarashi K."/>
            <person name="Samejima M."/>
            <person name="Suzuki H."/>
            <person name="Master E."/>
            <person name="Ferreira P."/>
            <person name="Ruiz-Duenas F.J."/>
            <person name="Held B."/>
            <person name="Canessa P."/>
            <person name="Larrondo L.F."/>
            <person name="Schmoll M."/>
            <person name="Druzhinina I.S."/>
            <person name="Kubicek C.P."/>
            <person name="Gaskell J.A."/>
            <person name="Kersten P."/>
            <person name="St John F."/>
            <person name="Glasner J."/>
            <person name="Sabat G."/>
            <person name="Splinter BonDurant S."/>
            <person name="Syed K."/>
            <person name="Yadav J."/>
            <person name="Mgbeahuruike A.C."/>
            <person name="Kovalchuk A."/>
            <person name="Asiegbu F.O."/>
            <person name="Lackner G."/>
            <person name="Hoffmeister D."/>
            <person name="Rencoret J."/>
            <person name="Gutierrez A."/>
            <person name="Sun H."/>
            <person name="Lindquist E."/>
            <person name="Barry K."/>
            <person name="Riley R."/>
            <person name="Grigoriev I.V."/>
            <person name="Henrissat B."/>
            <person name="Kues U."/>
            <person name="Berka R.M."/>
            <person name="Martinez A.T."/>
            <person name="Covert S.F."/>
            <person name="Blanchette R.A."/>
            <person name="Cullen D."/>
        </authorList>
    </citation>
    <scope>NUCLEOTIDE SEQUENCE [LARGE SCALE GENOMIC DNA]</scope>
    <source>
        <strain evidence="8 9">11061_1 CR5-6</strain>
    </source>
</reference>
<evidence type="ECO:0000256" key="3">
    <source>
        <dbReference type="ARBA" id="ARBA00022737"/>
    </source>
</evidence>
<protein>
    <recommendedName>
        <fullName evidence="5">Pre-rRNA-processing protein IPI3</fullName>
    </recommendedName>
</protein>
<dbReference type="PROSITE" id="PS50082">
    <property type="entry name" value="WD_REPEATS_2"/>
    <property type="match status" value="2"/>
</dbReference>
<evidence type="ECO:0000256" key="2">
    <source>
        <dbReference type="ARBA" id="ARBA00022574"/>
    </source>
</evidence>
<dbReference type="InterPro" id="IPR045227">
    <property type="entry name" value="WDR18/Ipi3/RID3"/>
</dbReference>
<feature type="coiled-coil region" evidence="6">
    <location>
        <begin position="438"/>
        <end position="465"/>
    </location>
</feature>
<dbReference type="PANTHER" id="PTHR18763">
    <property type="entry name" value="WD-REPEAT PROTEIN 18"/>
    <property type="match status" value="1"/>
</dbReference>
<keyword evidence="2 4" id="KW-0853">WD repeat</keyword>
<keyword evidence="9" id="KW-1185">Reference proteome</keyword>